<dbReference type="Gene3D" id="1.10.260.40">
    <property type="entry name" value="lambda repressor-like DNA-binding domains"/>
    <property type="match status" value="1"/>
</dbReference>
<gene>
    <name evidence="4" type="ORF">DSY98_03000</name>
</gene>
<feature type="domain" description="J" evidence="2">
    <location>
        <begin position="13"/>
        <end position="83"/>
    </location>
</feature>
<accession>A0A432GDS3</accession>
<dbReference type="EMBL" id="QNZM01000115">
    <property type="protein sequence ID" value="RTZ81300.1"/>
    <property type="molecule type" value="Genomic_DNA"/>
</dbReference>
<sequence>MISQANNPQVEENYYQILEVPKTASLVEIRDAYEGKLEETQLDAFAAYSLFPEDETEETLLNFSQAFVTLANPVARAKYDDELQQGMVSAEMQPVTEKEHLTKIKKLYSKKSVREKTKTVPPGKKRPEKEEAGKEKEIKKSVAREISAESQEERRDHYHTLALKNELAEENLEDFYSTFRTHGGKLSYNGTVLQQIRKIKSVTLEELAQITCIRVTYLQAIEDENFSKFTSEIYLKGYLLCYVEALQLPKEQVLTDYILLYKNSF</sequence>
<feature type="region of interest" description="Disordered" evidence="1">
    <location>
        <begin position="112"/>
        <end position="153"/>
    </location>
</feature>
<evidence type="ECO:0000259" key="2">
    <source>
        <dbReference type="PROSITE" id="PS50076"/>
    </source>
</evidence>
<dbReference type="Pfam" id="PF13413">
    <property type="entry name" value="HTH_25"/>
    <property type="match status" value="1"/>
</dbReference>
<dbReference type="PROSITE" id="PS50943">
    <property type="entry name" value="HTH_CROC1"/>
    <property type="match status" value="1"/>
</dbReference>
<dbReference type="InterPro" id="IPR010982">
    <property type="entry name" value="Lambda_DNA-bd_dom_sf"/>
</dbReference>
<dbReference type="Gene3D" id="1.10.287.110">
    <property type="entry name" value="DnaJ domain"/>
    <property type="match status" value="1"/>
</dbReference>
<dbReference type="PANTHER" id="PTHR34475">
    <property type="match status" value="1"/>
</dbReference>
<dbReference type="InterPro" id="IPR001387">
    <property type="entry name" value="Cro/C1-type_HTH"/>
</dbReference>
<dbReference type="InterPro" id="IPR001623">
    <property type="entry name" value="DnaJ_domain"/>
</dbReference>
<evidence type="ECO:0000256" key="1">
    <source>
        <dbReference type="SAM" id="MobiDB-lite"/>
    </source>
</evidence>
<evidence type="ECO:0000313" key="4">
    <source>
        <dbReference type="EMBL" id="RTZ81300.1"/>
    </source>
</evidence>
<dbReference type="InterPro" id="IPR036869">
    <property type="entry name" value="J_dom_sf"/>
</dbReference>
<protein>
    <submittedName>
        <fullName evidence="4">Uncharacterized protein</fullName>
    </submittedName>
</protein>
<feature type="compositionally biased region" description="Basic and acidic residues" evidence="1">
    <location>
        <begin position="125"/>
        <end position="153"/>
    </location>
</feature>
<dbReference type="InterPro" id="IPR050400">
    <property type="entry name" value="Bact_Cytoskel_RodZ"/>
</dbReference>
<dbReference type="Proteomes" id="UP000286732">
    <property type="component" value="Unassembled WGS sequence"/>
</dbReference>
<proteinExistence type="predicted"/>
<comment type="caution">
    <text evidence="4">The sequence shown here is derived from an EMBL/GenBank/DDBJ whole genome shotgun (WGS) entry which is preliminary data.</text>
</comment>
<evidence type="ECO:0000313" key="5">
    <source>
        <dbReference type="Proteomes" id="UP000286732"/>
    </source>
</evidence>
<organism evidence="4 5">
    <name type="scientific">SAR324 cluster bacterium</name>
    <dbReference type="NCBI Taxonomy" id="2024889"/>
    <lineage>
        <taxon>Bacteria</taxon>
        <taxon>Deltaproteobacteria</taxon>
        <taxon>SAR324 cluster</taxon>
    </lineage>
</organism>
<dbReference type="GO" id="GO:0003677">
    <property type="term" value="F:DNA binding"/>
    <property type="evidence" value="ECO:0007669"/>
    <property type="project" value="InterPro"/>
</dbReference>
<dbReference type="SUPFAM" id="SSF46565">
    <property type="entry name" value="Chaperone J-domain"/>
    <property type="match status" value="1"/>
</dbReference>
<dbReference type="PANTHER" id="PTHR34475:SF1">
    <property type="entry name" value="CYTOSKELETON PROTEIN RODZ"/>
    <property type="match status" value="1"/>
</dbReference>
<evidence type="ECO:0000259" key="3">
    <source>
        <dbReference type="PROSITE" id="PS50943"/>
    </source>
</evidence>
<dbReference type="AlphaFoldDB" id="A0A432GDS3"/>
<reference evidence="4 5" key="1">
    <citation type="submission" date="2018-06" db="EMBL/GenBank/DDBJ databases">
        <title>Combined omics and stable isotope probing to characterize newly discovered Mariana Back-Arc vent microbial communities.</title>
        <authorList>
            <person name="Trembath-Reichert E."/>
            <person name="Huber J.A."/>
        </authorList>
    </citation>
    <scope>NUCLEOTIDE SEQUENCE [LARGE SCALE GENOMIC DNA]</scope>
    <source>
        <strain evidence="4">MAG 63_2</strain>
    </source>
</reference>
<feature type="domain" description="HTH cro/C1-type" evidence="3">
    <location>
        <begin position="193"/>
        <end position="222"/>
    </location>
</feature>
<dbReference type="PROSITE" id="PS50076">
    <property type="entry name" value="DNAJ_2"/>
    <property type="match status" value="1"/>
</dbReference>
<name>A0A432GDS3_9DELT</name>